<name>A0AAN6JJT3_9BASI</name>
<evidence type="ECO:0000256" key="1">
    <source>
        <dbReference type="SAM" id="Coils"/>
    </source>
</evidence>
<feature type="region of interest" description="Disordered" evidence="2">
    <location>
        <begin position="141"/>
        <end position="304"/>
    </location>
</feature>
<protein>
    <submittedName>
        <fullName evidence="3">Uncharacterized protein</fullName>
    </submittedName>
</protein>
<evidence type="ECO:0000313" key="4">
    <source>
        <dbReference type="Proteomes" id="UP001176521"/>
    </source>
</evidence>
<proteinExistence type="predicted"/>
<dbReference type="EMBL" id="JAPDMQ010000270">
    <property type="protein sequence ID" value="KAK0528559.1"/>
    <property type="molecule type" value="Genomic_DNA"/>
</dbReference>
<feature type="compositionally biased region" description="Polar residues" evidence="2">
    <location>
        <begin position="145"/>
        <end position="156"/>
    </location>
</feature>
<evidence type="ECO:0000256" key="2">
    <source>
        <dbReference type="SAM" id="MobiDB-lite"/>
    </source>
</evidence>
<keyword evidence="1" id="KW-0175">Coiled coil</keyword>
<dbReference type="AlphaFoldDB" id="A0AAN6JJT3"/>
<evidence type="ECO:0000313" key="3">
    <source>
        <dbReference type="EMBL" id="KAK0528559.1"/>
    </source>
</evidence>
<feature type="coiled-coil region" evidence="1">
    <location>
        <begin position="60"/>
        <end position="120"/>
    </location>
</feature>
<feature type="compositionally biased region" description="Low complexity" evidence="2">
    <location>
        <begin position="283"/>
        <end position="292"/>
    </location>
</feature>
<keyword evidence="4" id="KW-1185">Reference proteome</keyword>
<accession>A0AAN6JJT3</accession>
<feature type="compositionally biased region" description="Basic residues" evidence="2">
    <location>
        <begin position="235"/>
        <end position="245"/>
    </location>
</feature>
<feature type="compositionally biased region" description="Basic residues" evidence="2">
    <location>
        <begin position="293"/>
        <end position="304"/>
    </location>
</feature>
<reference evidence="3" key="1">
    <citation type="journal article" date="2023" name="PhytoFront">
        <title>Draft Genome Resources of Seven Strains of Tilletia horrida, Causal Agent of Kernel Smut of Rice.</title>
        <authorList>
            <person name="Khanal S."/>
            <person name="Antony Babu S."/>
            <person name="Zhou X.G."/>
        </authorList>
    </citation>
    <scope>NUCLEOTIDE SEQUENCE</scope>
    <source>
        <strain evidence="3">TX3</strain>
    </source>
</reference>
<comment type="caution">
    <text evidence="3">The sequence shown here is derived from an EMBL/GenBank/DDBJ whole genome shotgun (WGS) entry which is preliminary data.</text>
</comment>
<organism evidence="3 4">
    <name type="scientific">Tilletia horrida</name>
    <dbReference type="NCBI Taxonomy" id="155126"/>
    <lineage>
        <taxon>Eukaryota</taxon>
        <taxon>Fungi</taxon>
        <taxon>Dikarya</taxon>
        <taxon>Basidiomycota</taxon>
        <taxon>Ustilaginomycotina</taxon>
        <taxon>Exobasidiomycetes</taxon>
        <taxon>Tilletiales</taxon>
        <taxon>Tilletiaceae</taxon>
        <taxon>Tilletia</taxon>
    </lineage>
</organism>
<feature type="compositionally biased region" description="Polar residues" evidence="2">
    <location>
        <begin position="261"/>
        <end position="279"/>
    </location>
</feature>
<sequence length="304" mass="33342">MCDAQRYCDDLKVRIARALDGSCYKTDVSKLVEDHLSLFHKQSLLYEAAQDARYASNESIAQLRAQIRQEEHDCRGATSRFGDVVNRLYIVLQEQEATLHKALSDHIERLRSEIREQIRAVQDDPQVIIAHGQQGNEQFHLRTAGGNTSTDTSQGSSHKRRKPAPDVRQDAPAVHSLSALAQPTRSARSLGAPSGSAHPLSADSNSALTRRTLRPGAPAQRRHNLGAPSTSAHPQARRTTQRIRSARSLGAPSGSAHPLSVDSNSALAQRTRSAQTQPRRTLRLGAPLSALARRARSARPQAHR</sequence>
<gene>
    <name evidence="3" type="ORF">OC842_004513</name>
</gene>
<dbReference type="Proteomes" id="UP001176521">
    <property type="component" value="Unassembled WGS sequence"/>
</dbReference>